<dbReference type="PANTHER" id="PTHR33668">
    <property type="entry name" value="PROTEIN BRICK1"/>
    <property type="match status" value="1"/>
</dbReference>
<organism evidence="7 8">
    <name type="scientific">Gossypium arboreum</name>
    <name type="common">Tree cotton</name>
    <name type="synonym">Gossypium nanking</name>
    <dbReference type="NCBI Taxonomy" id="29729"/>
    <lineage>
        <taxon>Eukaryota</taxon>
        <taxon>Viridiplantae</taxon>
        <taxon>Streptophyta</taxon>
        <taxon>Embryophyta</taxon>
        <taxon>Tracheophyta</taxon>
        <taxon>Spermatophyta</taxon>
        <taxon>Magnoliopsida</taxon>
        <taxon>eudicotyledons</taxon>
        <taxon>Gunneridae</taxon>
        <taxon>Pentapetalae</taxon>
        <taxon>rosids</taxon>
        <taxon>malvids</taxon>
        <taxon>Malvales</taxon>
        <taxon>Malvaceae</taxon>
        <taxon>Malvoideae</taxon>
        <taxon>Gossypium</taxon>
    </lineage>
</organism>
<evidence type="ECO:0000256" key="1">
    <source>
        <dbReference type="ARBA" id="ARBA00004245"/>
    </source>
</evidence>
<evidence type="ECO:0000313" key="7">
    <source>
        <dbReference type="EMBL" id="KHG01536.1"/>
    </source>
</evidence>
<protein>
    <submittedName>
        <fullName evidence="7">Protein BRICK 1-like protein</fullName>
    </submittedName>
</protein>
<evidence type="ECO:0000313" key="8">
    <source>
        <dbReference type="Proteomes" id="UP000032142"/>
    </source>
</evidence>
<evidence type="ECO:0000256" key="2">
    <source>
        <dbReference type="ARBA" id="ARBA00005620"/>
    </source>
</evidence>
<dbReference type="GO" id="GO:0048870">
    <property type="term" value="P:cell motility"/>
    <property type="evidence" value="ECO:0007669"/>
    <property type="project" value="TreeGrafter"/>
</dbReference>
<proteinExistence type="inferred from homology"/>
<feature type="coiled-coil region" evidence="6">
    <location>
        <begin position="45"/>
        <end position="79"/>
    </location>
</feature>
<gene>
    <name evidence="7" type="ORF">F383_22171</name>
</gene>
<keyword evidence="4 6" id="KW-0175">Coiled coil</keyword>
<dbReference type="AlphaFoldDB" id="A0A0B0MRG1"/>
<keyword evidence="8" id="KW-1185">Reference proteome</keyword>
<dbReference type="GO" id="GO:0008064">
    <property type="term" value="P:regulation of actin polymerization or depolymerization"/>
    <property type="evidence" value="ECO:0007669"/>
    <property type="project" value="TreeGrafter"/>
</dbReference>
<dbReference type="GO" id="GO:0031209">
    <property type="term" value="C:SCAR complex"/>
    <property type="evidence" value="ECO:0007669"/>
    <property type="project" value="InterPro"/>
</dbReference>
<sequence length="154" mass="17050">MARAGGITNAVNVGIAVQADWENREFISHISLNVRRLFEFLLQFEATTKSKLASLNEKLDTLERRLELLEVQVGTASANPSLFIECSVNQSGFIVQCQFYTMTSVLVVGNTASAFSSRQTRMFPIAAIATVDPYAAISLDFQDTHRAKCKVNKK</sequence>
<reference evidence="8" key="1">
    <citation type="submission" date="2014-09" db="EMBL/GenBank/DDBJ databases">
        <authorList>
            <person name="Mudge J."/>
            <person name="Ramaraj T."/>
            <person name="Lindquist I.E."/>
            <person name="Bharti A.K."/>
            <person name="Sundararajan A."/>
            <person name="Cameron C.T."/>
            <person name="Woodward J.E."/>
            <person name="May G.D."/>
            <person name="Brubaker C."/>
            <person name="Broadhvest J."/>
            <person name="Wilkins T.A."/>
        </authorList>
    </citation>
    <scope>NUCLEOTIDE SEQUENCE</scope>
    <source>
        <strain evidence="8">cv. AKA8401</strain>
    </source>
</reference>
<evidence type="ECO:0000256" key="3">
    <source>
        <dbReference type="ARBA" id="ARBA00022490"/>
    </source>
</evidence>
<evidence type="ECO:0000256" key="4">
    <source>
        <dbReference type="ARBA" id="ARBA00023054"/>
    </source>
</evidence>
<dbReference type="GO" id="GO:0007015">
    <property type="term" value="P:actin filament organization"/>
    <property type="evidence" value="ECO:0007669"/>
    <property type="project" value="InterPro"/>
</dbReference>
<dbReference type="EMBL" id="JRRC01198399">
    <property type="protein sequence ID" value="KHG01536.1"/>
    <property type="molecule type" value="Genomic_DNA"/>
</dbReference>
<keyword evidence="3" id="KW-0963">Cytoplasm</keyword>
<evidence type="ECO:0000256" key="5">
    <source>
        <dbReference type="ARBA" id="ARBA00023212"/>
    </source>
</evidence>
<dbReference type="PANTHER" id="PTHR33668:SF1">
    <property type="entry name" value="PROTEIN BRICK1"/>
    <property type="match status" value="1"/>
</dbReference>
<comment type="subcellular location">
    <subcellularLocation>
        <location evidence="1">Cytoplasm</location>
        <location evidence="1">Cytoskeleton</location>
    </subcellularLocation>
</comment>
<dbReference type="FunFam" id="1.20.5.110:FF:000042">
    <property type="entry name" value="protein BRICK 1"/>
    <property type="match status" value="1"/>
</dbReference>
<dbReference type="Gene3D" id="1.20.5.110">
    <property type="match status" value="1"/>
</dbReference>
<name>A0A0B0MRG1_GOSAR</name>
<comment type="similarity">
    <text evidence="2">Belongs to the BRK1 family.</text>
</comment>
<dbReference type="Proteomes" id="UP000032142">
    <property type="component" value="Unassembled WGS sequence"/>
</dbReference>
<accession>A0A0B0MRG1</accession>
<evidence type="ECO:0000256" key="6">
    <source>
        <dbReference type="SAM" id="Coils"/>
    </source>
</evidence>
<comment type="caution">
    <text evidence="7">The sequence shown here is derived from an EMBL/GenBank/DDBJ whole genome shotgun (WGS) entry which is preliminary data.</text>
</comment>
<dbReference type="InterPro" id="IPR033378">
    <property type="entry name" value="BRICK1"/>
</dbReference>
<dbReference type="GO" id="GO:0042802">
    <property type="term" value="F:identical protein binding"/>
    <property type="evidence" value="ECO:0007669"/>
    <property type="project" value="UniProtKB-ARBA"/>
</dbReference>
<dbReference type="GO" id="GO:0044877">
    <property type="term" value="F:protein-containing complex binding"/>
    <property type="evidence" value="ECO:0007669"/>
    <property type="project" value="InterPro"/>
</dbReference>
<keyword evidence="5" id="KW-0206">Cytoskeleton</keyword>
<dbReference type="GO" id="GO:0005856">
    <property type="term" value="C:cytoskeleton"/>
    <property type="evidence" value="ECO:0007669"/>
    <property type="project" value="UniProtKB-SubCell"/>
</dbReference>